<organism evidence="1 2">
    <name type="scientific">Albugo candida</name>
    <dbReference type="NCBI Taxonomy" id="65357"/>
    <lineage>
        <taxon>Eukaryota</taxon>
        <taxon>Sar</taxon>
        <taxon>Stramenopiles</taxon>
        <taxon>Oomycota</taxon>
        <taxon>Peronosporomycetes</taxon>
        <taxon>Albuginales</taxon>
        <taxon>Albuginaceae</taxon>
        <taxon>Albugo</taxon>
    </lineage>
</organism>
<protein>
    <submittedName>
        <fullName evidence="1">Uncharacterized protein</fullName>
    </submittedName>
</protein>
<gene>
    <name evidence="1" type="ORF">BN9_073450</name>
</gene>
<dbReference type="AlphaFoldDB" id="A0A024GIA8"/>
<dbReference type="EMBL" id="CAIX01000126">
    <property type="protein sequence ID" value="CCI46416.1"/>
    <property type="molecule type" value="Genomic_DNA"/>
</dbReference>
<evidence type="ECO:0000313" key="1">
    <source>
        <dbReference type="EMBL" id="CCI46416.1"/>
    </source>
</evidence>
<proteinExistence type="predicted"/>
<evidence type="ECO:0000313" key="2">
    <source>
        <dbReference type="Proteomes" id="UP000053237"/>
    </source>
</evidence>
<accession>A0A024GIA8</accession>
<dbReference type="InParanoid" id="A0A024GIA8"/>
<keyword evidence="2" id="KW-1185">Reference proteome</keyword>
<comment type="caution">
    <text evidence="1">The sequence shown here is derived from an EMBL/GenBank/DDBJ whole genome shotgun (WGS) entry which is preliminary data.</text>
</comment>
<dbReference type="Proteomes" id="UP000053237">
    <property type="component" value="Unassembled WGS sequence"/>
</dbReference>
<name>A0A024GIA8_9STRA</name>
<sequence>MYVFRTEFYLVFQAMCYIVQSANKEKCKIPEDGWKCDDADEDAHTYTAIYIGKSYRRMKCQRPSIPSQIYMYMLQLQPDGLGNHCEEFSYEFKDQELYISPHSSSEKADLAISKRPDTPDEWCLKTTKVESDPSATTTQPLSTQISHIKFSIEHTNKESHDSKEDKHAGVDRIYDIHVGGSQDRVLKVKESDILNTDENIWTLGYQVLQRHQVILMKREKKFFIRIRKADALGPPSTSAL</sequence>
<reference evidence="1 2" key="1">
    <citation type="submission" date="2012-05" db="EMBL/GenBank/DDBJ databases">
        <title>Recombination and specialization in a pathogen metapopulation.</title>
        <authorList>
            <person name="Gardiner A."/>
            <person name="Kemen E."/>
            <person name="Schultz-Larsen T."/>
            <person name="MacLean D."/>
            <person name="Van Oosterhout C."/>
            <person name="Jones J.D.G."/>
        </authorList>
    </citation>
    <scope>NUCLEOTIDE SEQUENCE [LARGE SCALE GENOMIC DNA]</scope>
    <source>
        <strain evidence="1 2">Ac Nc2</strain>
    </source>
</reference>